<dbReference type="EMBL" id="JANLCJ010000002">
    <property type="protein sequence ID" value="MCS5733239.1"/>
    <property type="molecule type" value="Genomic_DNA"/>
</dbReference>
<gene>
    <name evidence="1" type="ORF">N1032_05755</name>
</gene>
<protein>
    <recommendedName>
        <fullName evidence="3">AbiEi antitoxin C-terminal domain-containing protein</fullName>
    </recommendedName>
</protein>
<evidence type="ECO:0008006" key="3">
    <source>
        <dbReference type="Google" id="ProtNLM"/>
    </source>
</evidence>
<comment type="caution">
    <text evidence="1">The sequence shown here is derived from an EMBL/GenBank/DDBJ whole genome shotgun (WGS) entry which is preliminary data.</text>
</comment>
<organism evidence="1 2">
    <name type="scientific">Herbiconiux daphne</name>
    <dbReference type="NCBI Taxonomy" id="2970914"/>
    <lineage>
        <taxon>Bacteria</taxon>
        <taxon>Bacillati</taxon>
        <taxon>Actinomycetota</taxon>
        <taxon>Actinomycetes</taxon>
        <taxon>Micrococcales</taxon>
        <taxon>Microbacteriaceae</taxon>
        <taxon>Herbiconiux</taxon>
    </lineage>
</organism>
<reference evidence="1" key="1">
    <citation type="submission" date="2022-08" db="EMBL/GenBank/DDBJ databases">
        <authorList>
            <person name="Deng Y."/>
            <person name="Han X.-F."/>
            <person name="Zhang Y.-Q."/>
        </authorList>
    </citation>
    <scope>NUCLEOTIDE SEQUENCE</scope>
    <source>
        <strain evidence="1">CPCC 203386</strain>
    </source>
</reference>
<dbReference type="Proteomes" id="UP001165586">
    <property type="component" value="Unassembled WGS sequence"/>
</dbReference>
<accession>A0ABT2GZ46</accession>
<evidence type="ECO:0000313" key="1">
    <source>
        <dbReference type="EMBL" id="MCS5733239.1"/>
    </source>
</evidence>
<proteinExistence type="predicted"/>
<keyword evidence="2" id="KW-1185">Reference proteome</keyword>
<sequence length="194" mass="21238">MAPSLPLLLDERHLPLGELTAARLDGDLRELAGGYCSVDVRPCLDLRAAALAPMVPDGLVVERMTAAWLHGATPLFRRPVQLCVRSDHRVRAHPSTDRVVRQVVLAEREITRAGTLLTTHPFRTAIDLLRWEHTFDRTTATTVTTLLLAARATPPDVARALSRVPHLPHKLRALDRLATLPAFAGGVCGPISRP</sequence>
<dbReference type="RefSeq" id="WP_259538053.1">
    <property type="nucleotide sequence ID" value="NZ_JANLCJ010000002.1"/>
</dbReference>
<name>A0ABT2GZ46_9MICO</name>
<evidence type="ECO:0000313" key="2">
    <source>
        <dbReference type="Proteomes" id="UP001165586"/>
    </source>
</evidence>